<protein>
    <submittedName>
        <fullName evidence="1">Uncharacterized protein</fullName>
    </submittedName>
</protein>
<evidence type="ECO:0000313" key="1">
    <source>
        <dbReference type="EMBL" id="KAK7998795.1"/>
    </source>
</evidence>
<sequence length="78" mass="9269">MGCILVNLQVELDLVYRALFWRNLRVDFGQMLKIKTGWSRYDELIAPMPQVHETYGWDLAQPEFNGFLENEDYEKSLL</sequence>
<reference evidence="1 2" key="1">
    <citation type="submission" date="2023-01" db="EMBL/GenBank/DDBJ databases">
        <title>Analysis of 21 Apiospora genomes using comparative genomics revels a genus with tremendous synthesis potential of carbohydrate active enzymes and secondary metabolites.</title>
        <authorList>
            <person name="Sorensen T."/>
        </authorList>
    </citation>
    <scope>NUCLEOTIDE SEQUENCE [LARGE SCALE GENOMIC DNA]</scope>
    <source>
        <strain evidence="1 2">CBS 20057</strain>
    </source>
</reference>
<comment type="caution">
    <text evidence="1">The sequence shown here is derived from an EMBL/GenBank/DDBJ whole genome shotgun (WGS) entry which is preliminary data.</text>
</comment>
<dbReference type="Proteomes" id="UP001396898">
    <property type="component" value="Unassembled WGS sequence"/>
</dbReference>
<organism evidence="1 2">
    <name type="scientific">Apiospora marii</name>
    <dbReference type="NCBI Taxonomy" id="335849"/>
    <lineage>
        <taxon>Eukaryota</taxon>
        <taxon>Fungi</taxon>
        <taxon>Dikarya</taxon>
        <taxon>Ascomycota</taxon>
        <taxon>Pezizomycotina</taxon>
        <taxon>Sordariomycetes</taxon>
        <taxon>Xylariomycetidae</taxon>
        <taxon>Amphisphaeriales</taxon>
        <taxon>Apiosporaceae</taxon>
        <taxon>Apiospora</taxon>
    </lineage>
</organism>
<evidence type="ECO:0000313" key="2">
    <source>
        <dbReference type="Proteomes" id="UP001396898"/>
    </source>
</evidence>
<dbReference type="EMBL" id="JAQQWI010000019">
    <property type="protein sequence ID" value="KAK7998795.1"/>
    <property type="molecule type" value="Genomic_DNA"/>
</dbReference>
<proteinExistence type="predicted"/>
<accession>A0ABR1R4H2</accession>
<gene>
    <name evidence="1" type="ORF">PG991_014470</name>
</gene>
<name>A0ABR1R4H2_9PEZI</name>
<keyword evidence="2" id="KW-1185">Reference proteome</keyword>